<accession>A0A8S1LGK3</accession>
<evidence type="ECO:0000313" key="1">
    <source>
        <dbReference type="EMBL" id="CAD8064713.1"/>
    </source>
</evidence>
<proteinExistence type="predicted"/>
<dbReference type="OrthoDB" id="285980at2759"/>
<gene>
    <name evidence="1" type="ORF">PSON_ATCC_30995.1.T0190255</name>
</gene>
<reference evidence="1" key="1">
    <citation type="submission" date="2021-01" db="EMBL/GenBank/DDBJ databases">
        <authorList>
            <consortium name="Genoscope - CEA"/>
            <person name="William W."/>
        </authorList>
    </citation>
    <scope>NUCLEOTIDE SEQUENCE</scope>
</reference>
<evidence type="ECO:0000313" key="2">
    <source>
        <dbReference type="Proteomes" id="UP000692954"/>
    </source>
</evidence>
<dbReference type="AlphaFoldDB" id="A0A8S1LGK3"/>
<comment type="caution">
    <text evidence="1">The sequence shown here is derived from an EMBL/GenBank/DDBJ whole genome shotgun (WGS) entry which is preliminary data.</text>
</comment>
<name>A0A8S1LGK3_9CILI</name>
<dbReference type="Proteomes" id="UP000692954">
    <property type="component" value="Unassembled WGS sequence"/>
</dbReference>
<keyword evidence="2" id="KW-1185">Reference proteome</keyword>
<dbReference type="EMBL" id="CAJJDN010000019">
    <property type="protein sequence ID" value="CAD8064713.1"/>
    <property type="molecule type" value="Genomic_DNA"/>
</dbReference>
<protein>
    <submittedName>
        <fullName evidence="1">Uncharacterized protein</fullName>
    </submittedName>
</protein>
<sequence length="143" mass="16734">MNKSDIIKKFSLEFSDEFQKRVENQSLTQIIKLIFENPISKIAKPLDLKNQKQLNRPTLFEILAVQNLSEPKKTRYTNTKDATLQFIFYPNIVAISLQKHPEIDQDLFQLEGKKILIPQGTEICRSILILKQFILINDYNQLL</sequence>
<organism evidence="1 2">
    <name type="scientific">Paramecium sonneborni</name>
    <dbReference type="NCBI Taxonomy" id="65129"/>
    <lineage>
        <taxon>Eukaryota</taxon>
        <taxon>Sar</taxon>
        <taxon>Alveolata</taxon>
        <taxon>Ciliophora</taxon>
        <taxon>Intramacronucleata</taxon>
        <taxon>Oligohymenophorea</taxon>
        <taxon>Peniculida</taxon>
        <taxon>Parameciidae</taxon>
        <taxon>Paramecium</taxon>
    </lineage>
</organism>